<dbReference type="Pfam" id="PF07007">
    <property type="entry name" value="LprI"/>
    <property type="match status" value="1"/>
</dbReference>
<evidence type="ECO:0000259" key="1">
    <source>
        <dbReference type="Pfam" id="PF07007"/>
    </source>
</evidence>
<gene>
    <name evidence="2" type="ORF">GCM10010994_31080</name>
</gene>
<proteinExistence type="predicted"/>
<dbReference type="PANTHER" id="PTHR39176:SF1">
    <property type="entry name" value="PERIPLASMIC PROTEIN"/>
    <property type="match status" value="1"/>
</dbReference>
<dbReference type="EMBL" id="BMGG01000005">
    <property type="protein sequence ID" value="GGC70281.1"/>
    <property type="molecule type" value="Genomic_DNA"/>
</dbReference>
<comment type="caution">
    <text evidence="2">The sequence shown here is derived from an EMBL/GenBank/DDBJ whole genome shotgun (WGS) entry which is preliminary data.</text>
</comment>
<sequence length="124" mass="13138">MIAPLSGLHAGECANATSQKAMDDCAGKAFKASDAELNALYKQIEQRLKSDADTTKLLVAAQRAWVAFRDAECVFSSSGSAGGSVNPMIYAMCLDRLTKARTSDLKGYLKCEEGDTSCPVPPAN</sequence>
<dbReference type="AlphaFoldDB" id="A0A916UFA4"/>
<dbReference type="Proteomes" id="UP000637002">
    <property type="component" value="Unassembled WGS sequence"/>
</dbReference>
<organism evidence="2 3">
    <name type="scientific">Chelatococcus reniformis</name>
    <dbReference type="NCBI Taxonomy" id="1494448"/>
    <lineage>
        <taxon>Bacteria</taxon>
        <taxon>Pseudomonadati</taxon>
        <taxon>Pseudomonadota</taxon>
        <taxon>Alphaproteobacteria</taxon>
        <taxon>Hyphomicrobiales</taxon>
        <taxon>Chelatococcaceae</taxon>
        <taxon>Chelatococcus</taxon>
    </lineage>
</organism>
<evidence type="ECO:0000313" key="2">
    <source>
        <dbReference type="EMBL" id="GGC70281.1"/>
    </source>
</evidence>
<reference evidence="2" key="1">
    <citation type="journal article" date="2014" name="Int. J. Syst. Evol. Microbiol.">
        <title>Complete genome sequence of Corynebacterium casei LMG S-19264T (=DSM 44701T), isolated from a smear-ripened cheese.</title>
        <authorList>
            <consortium name="US DOE Joint Genome Institute (JGI-PGF)"/>
            <person name="Walter F."/>
            <person name="Albersmeier A."/>
            <person name="Kalinowski J."/>
            <person name="Ruckert C."/>
        </authorList>
    </citation>
    <scope>NUCLEOTIDE SEQUENCE</scope>
    <source>
        <strain evidence="2">CGMCC 1.12919</strain>
    </source>
</reference>
<accession>A0A916UFA4</accession>
<name>A0A916UFA4_9HYPH</name>
<dbReference type="InterPro" id="IPR009739">
    <property type="entry name" value="LprI-like_N"/>
</dbReference>
<keyword evidence="3" id="KW-1185">Reference proteome</keyword>
<reference evidence="2" key="2">
    <citation type="submission" date="2020-09" db="EMBL/GenBank/DDBJ databases">
        <authorList>
            <person name="Sun Q."/>
            <person name="Zhou Y."/>
        </authorList>
    </citation>
    <scope>NUCLEOTIDE SEQUENCE</scope>
    <source>
        <strain evidence="2">CGMCC 1.12919</strain>
    </source>
</reference>
<evidence type="ECO:0000313" key="3">
    <source>
        <dbReference type="Proteomes" id="UP000637002"/>
    </source>
</evidence>
<protein>
    <recommendedName>
        <fullName evidence="1">Lysozyme inhibitor LprI-like N-terminal domain-containing protein</fullName>
    </recommendedName>
</protein>
<dbReference type="Gene3D" id="1.20.1270.180">
    <property type="match status" value="1"/>
</dbReference>
<feature type="domain" description="Lysozyme inhibitor LprI-like N-terminal" evidence="1">
    <location>
        <begin position="13"/>
        <end position="105"/>
    </location>
</feature>
<dbReference type="PANTHER" id="PTHR39176">
    <property type="entry name" value="PERIPLASMIC PROTEIN-RELATED"/>
    <property type="match status" value="1"/>
</dbReference>